<evidence type="ECO:0000256" key="7">
    <source>
        <dbReference type="RuleBase" id="RU363032"/>
    </source>
</evidence>
<keyword evidence="6 7" id="KW-0472">Membrane</keyword>
<evidence type="ECO:0000256" key="3">
    <source>
        <dbReference type="ARBA" id="ARBA00022475"/>
    </source>
</evidence>
<evidence type="ECO:0000256" key="5">
    <source>
        <dbReference type="ARBA" id="ARBA00022989"/>
    </source>
</evidence>
<evidence type="ECO:0000313" key="10">
    <source>
        <dbReference type="Proteomes" id="UP001197795"/>
    </source>
</evidence>
<feature type="transmembrane region" description="Helical" evidence="7">
    <location>
        <begin position="73"/>
        <end position="97"/>
    </location>
</feature>
<dbReference type="PANTHER" id="PTHR43744">
    <property type="entry name" value="ABC TRANSPORTER PERMEASE PROTEIN MG189-RELATED-RELATED"/>
    <property type="match status" value="1"/>
</dbReference>
<keyword evidence="4 7" id="KW-0812">Transmembrane</keyword>
<evidence type="ECO:0000256" key="4">
    <source>
        <dbReference type="ARBA" id="ARBA00022692"/>
    </source>
</evidence>
<feature type="transmembrane region" description="Helical" evidence="7">
    <location>
        <begin position="109"/>
        <end position="130"/>
    </location>
</feature>
<dbReference type="PROSITE" id="PS50928">
    <property type="entry name" value="ABC_TM1"/>
    <property type="match status" value="1"/>
</dbReference>
<name>A0AAE3A546_9FIRM</name>
<evidence type="ECO:0000313" key="9">
    <source>
        <dbReference type="EMBL" id="MCC2121025.1"/>
    </source>
</evidence>
<dbReference type="GO" id="GO:0055085">
    <property type="term" value="P:transmembrane transport"/>
    <property type="evidence" value="ECO:0007669"/>
    <property type="project" value="InterPro"/>
</dbReference>
<dbReference type="InterPro" id="IPR035906">
    <property type="entry name" value="MetI-like_sf"/>
</dbReference>
<comment type="caution">
    <text evidence="9">The sequence shown here is derived from an EMBL/GenBank/DDBJ whole genome shotgun (WGS) entry which is preliminary data.</text>
</comment>
<comment type="subcellular location">
    <subcellularLocation>
        <location evidence="1 7">Cell membrane</location>
        <topology evidence="1 7">Multi-pass membrane protein</topology>
    </subcellularLocation>
</comment>
<feature type="transmembrane region" description="Helical" evidence="7">
    <location>
        <begin position="142"/>
        <end position="161"/>
    </location>
</feature>
<dbReference type="Proteomes" id="UP001197795">
    <property type="component" value="Unassembled WGS sequence"/>
</dbReference>
<gene>
    <name evidence="9" type="ORF">LKD75_15790</name>
</gene>
<dbReference type="Gene3D" id="1.10.3720.10">
    <property type="entry name" value="MetI-like"/>
    <property type="match status" value="1"/>
</dbReference>
<protein>
    <submittedName>
        <fullName evidence="9">Carbohydrate ABC transporter permease</fullName>
    </submittedName>
</protein>
<feature type="transmembrane region" description="Helical" evidence="7">
    <location>
        <begin position="198"/>
        <end position="220"/>
    </location>
</feature>
<evidence type="ECO:0000256" key="6">
    <source>
        <dbReference type="ARBA" id="ARBA00023136"/>
    </source>
</evidence>
<dbReference type="AlphaFoldDB" id="A0AAE3A546"/>
<proteinExistence type="inferred from homology"/>
<dbReference type="CDD" id="cd06261">
    <property type="entry name" value="TM_PBP2"/>
    <property type="match status" value="1"/>
</dbReference>
<reference evidence="9 10" key="1">
    <citation type="submission" date="2021-10" db="EMBL/GenBank/DDBJ databases">
        <title>Anaerobic single-cell dispensing facilitates the cultivation of human gut bacteria.</title>
        <authorList>
            <person name="Afrizal A."/>
        </authorList>
    </citation>
    <scope>NUCLEOTIDE SEQUENCE [LARGE SCALE GENOMIC DNA]</scope>
    <source>
        <strain evidence="9 10">CLA-AA-H273</strain>
    </source>
</reference>
<keyword evidence="2 7" id="KW-0813">Transport</keyword>
<evidence type="ECO:0000256" key="2">
    <source>
        <dbReference type="ARBA" id="ARBA00022448"/>
    </source>
</evidence>
<comment type="similarity">
    <text evidence="7">Belongs to the binding-protein-dependent transport system permease family.</text>
</comment>
<keyword evidence="3" id="KW-1003">Cell membrane</keyword>
<organism evidence="9 10">
    <name type="scientific">Waltera acetigignens</name>
    <dbReference type="NCBI Taxonomy" id="2981769"/>
    <lineage>
        <taxon>Bacteria</taxon>
        <taxon>Bacillati</taxon>
        <taxon>Bacillota</taxon>
        <taxon>Clostridia</taxon>
        <taxon>Lachnospirales</taxon>
        <taxon>Lachnospiraceae</taxon>
        <taxon>Waltera</taxon>
    </lineage>
</organism>
<dbReference type="Pfam" id="PF00528">
    <property type="entry name" value="BPD_transp_1"/>
    <property type="match status" value="1"/>
</dbReference>
<feature type="transmembrane region" description="Helical" evidence="7">
    <location>
        <begin position="12"/>
        <end position="34"/>
    </location>
</feature>
<feature type="domain" description="ABC transmembrane type-1" evidence="8">
    <location>
        <begin position="74"/>
        <end position="266"/>
    </location>
</feature>
<keyword evidence="10" id="KW-1185">Reference proteome</keyword>
<evidence type="ECO:0000259" key="8">
    <source>
        <dbReference type="PROSITE" id="PS50928"/>
    </source>
</evidence>
<feature type="transmembrane region" description="Helical" evidence="7">
    <location>
        <begin position="245"/>
        <end position="265"/>
    </location>
</feature>
<dbReference type="SUPFAM" id="SSF161098">
    <property type="entry name" value="MetI-like"/>
    <property type="match status" value="1"/>
</dbReference>
<dbReference type="PANTHER" id="PTHR43744:SF3">
    <property type="entry name" value="LACTOSE TRANSPORT SYSTEM PERMEASE PROTEIN LACG"/>
    <property type="match status" value="1"/>
</dbReference>
<dbReference type="EMBL" id="JAJEPV010000054">
    <property type="protein sequence ID" value="MCC2121025.1"/>
    <property type="molecule type" value="Genomic_DNA"/>
</dbReference>
<keyword evidence="5 7" id="KW-1133">Transmembrane helix</keyword>
<accession>A0AAE3A546</accession>
<sequence>MSKEKKIHIVKSVIKHGLLLCVGFFWIYPFLWMISASFKGQNEFFQNRMGLIPVQPTIDNFIRIWQKADFGTYFINTIIVTAFSVIIVLIMTMMAGYAMGRYKFLGRNLCMAVFLASIAIPLVSTIIPTYEVVKGMNLVGTKLGLILSQAGGAHVIFLLLFTSFFQSVPNELEEASKIDGCNYFQTFFYIMMKLCKPVATTVVIMETIWAWNAFMLPLVLTLNNPSSRTLAVGLYAFKGENTVDWTGIAAGGSIAVIPVIILFVLMQKHFVEGIAGAVKS</sequence>
<dbReference type="RefSeq" id="WP_022152703.1">
    <property type="nucleotide sequence ID" value="NZ_JAJEPV010000054.1"/>
</dbReference>
<evidence type="ECO:0000256" key="1">
    <source>
        <dbReference type="ARBA" id="ARBA00004651"/>
    </source>
</evidence>
<dbReference type="GO" id="GO:0005886">
    <property type="term" value="C:plasma membrane"/>
    <property type="evidence" value="ECO:0007669"/>
    <property type="project" value="UniProtKB-SubCell"/>
</dbReference>
<dbReference type="InterPro" id="IPR000515">
    <property type="entry name" value="MetI-like"/>
</dbReference>